<feature type="domain" description="CCDC66" evidence="2">
    <location>
        <begin position="21"/>
        <end position="141"/>
    </location>
</feature>
<feature type="region of interest" description="Disordered" evidence="1">
    <location>
        <begin position="182"/>
        <end position="261"/>
    </location>
</feature>
<dbReference type="Pfam" id="PF15236">
    <property type="entry name" value="CCDC66"/>
    <property type="match status" value="1"/>
</dbReference>
<reference evidence="3" key="1">
    <citation type="submission" date="2015-11" db="EMBL/GenBank/DDBJ databases">
        <title>De novo transcriptome assembly of four potential Pierce s Disease insect vectors from Arizona vineyards.</title>
        <authorList>
            <person name="Tassone E.E."/>
        </authorList>
    </citation>
    <scope>NUCLEOTIDE SEQUENCE</scope>
</reference>
<feature type="compositionally biased region" description="Polar residues" evidence="1">
    <location>
        <begin position="197"/>
        <end position="211"/>
    </location>
</feature>
<dbReference type="PANTHER" id="PTHR22736">
    <property type="entry name" value="COILED-COIL DOMAIN-CONTAINING PROTEIN 66"/>
    <property type="match status" value="1"/>
</dbReference>
<dbReference type="GO" id="GO:0005874">
    <property type="term" value="C:microtubule"/>
    <property type="evidence" value="ECO:0007669"/>
    <property type="project" value="TreeGrafter"/>
</dbReference>
<protein>
    <recommendedName>
        <fullName evidence="2">CCDC66 domain-containing protein</fullName>
    </recommendedName>
</protein>
<feature type="compositionally biased region" description="Polar residues" evidence="1">
    <location>
        <begin position="295"/>
        <end position="310"/>
    </location>
</feature>
<feature type="region of interest" description="Disordered" evidence="1">
    <location>
        <begin position="25"/>
        <end position="118"/>
    </location>
</feature>
<sequence>MHPDVFSSVTEYGSCDTLANSDRTYLRGQNISIEPEELMERERKRQKAKELQNAIRQQLEERERKRKEERECRQREERLEEERLRKQQEIERKRLDEERQKQREKEVKEERKEKAMREAIETAERLAREEKIKTRKKYKQEVSETHLPVYEERTNAPCVVSSELKIARVELEQPKLLHMQENQAEQQIKEEVDISKEQSAPTIMERTSPQNQEKEMKLSIKNDDVSQQKEIVKPHIMNVKKENSTESSDDQDVDPDSLDEEVSPEIALVLSEPHEVEVNQLSLVVSPGRLLTPSKFRTNPSYEKSTQTDLIKSEKLPLRCRSQPRLEERPKWGVNRPETQYIKQSERDPYYQTRLRRNLMRVRSKSNKPEREDSRSPSPVNMKVQGNQAPVTTVSRGTVTPRVMQMVLPSHNPLRASRPRYLSFKGGVGAVMASNVFRPKPEPRPQQPPTELSLVSDVLNQLTSLRKGLTMKQQEWDASRSQTPFSEVSSLST</sequence>
<feature type="non-terminal residue" evidence="3">
    <location>
        <position position="493"/>
    </location>
</feature>
<name>A0A1B6IK56_9HEMI</name>
<feature type="compositionally biased region" description="Polar residues" evidence="1">
    <location>
        <begin position="479"/>
        <end position="493"/>
    </location>
</feature>
<accession>A0A1B6IK56</accession>
<dbReference type="PANTHER" id="PTHR22736:SF2">
    <property type="entry name" value="COILED-COIL DOMAIN-CONTAINING PROTEIN 66"/>
    <property type="match status" value="1"/>
</dbReference>
<feature type="region of interest" description="Disordered" evidence="1">
    <location>
        <begin position="358"/>
        <end position="384"/>
    </location>
</feature>
<dbReference type="GO" id="GO:0060271">
    <property type="term" value="P:cilium assembly"/>
    <property type="evidence" value="ECO:0007669"/>
    <property type="project" value="TreeGrafter"/>
</dbReference>
<feature type="compositionally biased region" description="Basic and acidic residues" evidence="1">
    <location>
        <begin position="212"/>
        <end position="244"/>
    </location>
</feature>
<dbReference type="AlphaFoldDB" id="A0A1B6IK56"/>
<feature type="region of interest" description="Disordered" evidence="1">
    <location>
        <begin position="291"/>
        <end position="310"/>
    </location>
</feature>
<evidence type="ECO:0000313" key="3">
    <source>
        <dbReference type="EMBL" id="JAS87304.1"/>
    </source>
</evidence>
<organism evidence="3">
    <name type="scientific">Homalodisca liturata</name>
    <dbReference type="NCBI Taxonomy" id="320908"/>
    <lineage>
        <taxon>Eukaryota</taxon>
        <taxon>Metazoa</taxon>
        <taxon>Ecdysozoa</taxon>
        <taxon>Arthropoda</taxon>
        <taxon>Hexapoda</taxon>
        <taxon>Insecta</taxon>
        <taxon>Pterygota</taxon>
        <taxon>Neoptera</taxon>
        <taxon>Paraneoptera</taxon>
        <taxon>Hemiptera</taxon>
        <taxon>Auchenorrhyncha</taxon>
        <taxon>Membracoidea</taxon>
        <taxon>Cicadellidae</taxon>
        <taxon>Cicadellinae</taxon>
        <taxon>Proconiini</taxon>
        <taxon>Homalodisca</taxon>
    </lineage>
</organism>
<gene>
    <name evidence="3" type="ORF">g.5706</name>
</gene>
<dbReference type="GO" id="GO:0008017">
    <property type="term" value="F:microtubule binding"/>
    <property type="evidence" value="ECO:0007669"/>
    <property type="project" value="TreeGrafter"/>
</dbReference>
<feature type="compositionally biased region" description="Acidic residues" evidence="1">
    <location>
        <begin position="247"/>
        <end position="261"/>
    </location>
</feature>
<feature type="compositionally biased region" description="Basic and acidic residues" evidence="1">
    <location>
        <begin position="58"/>
        <end position="118"/>
    </location>
</feature>
<proteinExistence type="predicted"/>
<evidence type="ECO:0000259" key="2">
    <source>
        <dbReference type="Pfam" id="PF15236"/>
    </source>
</evidence>
<dbReference type="EMBL" id="GECU01020402">
    <property type="protein sequence ID" value="JAS87304.1"/>
    <property type="molecule type" value="Transcribed_RNA"/>
</dbReference>
<dbReference type="InterPro" id="IPR039183">
    <property type="entry name" value="CCD66"/>
</dbReference>
<evidence type="ECO:0000256" key="1">
    <source>
        <dbReference type="SAM" id="MobiDB-lite"/>
    </source>
</evidence>
<feature type="region of interest" description="Disordered" evidence="1">
    <location>
        <begin position="470"/>
        <end position="493"/>
    </location>
</feature>
<dbReference type="InterPro" id="IPR040467">
    <property type="entry name" value="CCDC66_dom"/>
</dbReference>
<feature type="compositionally biased region" description="Basic and acidic residues" evidence="1">
    <location>
        <begin position="187"/>
        <end position="196"/>
    </location>
</feature>
<dbReference type="GO" id="GO:0005929">
    <property type="term" value="C:cilium"/>
    <property type="evidence" value="ECO:0007669"/>
    <property type="project" value="TreeGrafter"/>
</dbReference>